<feature type="region of interest" description="Disordered" evidence="2">
    <location>
        <begin position="1945"/>
        <end position="1983"/>
    </location>
</feature>
<feature type="coiled-coil region" evidence="1">
    <location>
        <begin position="1168"/>
        <end position="1202"/>
    </location>
</feature>
<feature type="region of interest" description="Disordered" evidence="2">
    <location>
        <begin position="1703"/>
        <end position="1767"/>
    </location>
</feature>
<dbReference type="STRING" id="1754190.A0A1Y2FKX7"/>
<evidence type="ECO:0000313" key="3">
    <source>
        <dbReference type="EMBL" id="ORY84579.1"/>
    </source>
</evidence>
<feature type="compositionally biased region" description="Low complexity" evidence="2">
    <location>
        <begin position="2012"/>
        <end position="2031"/>
    </location>
</feature>
<dbReference type="Proteomes" id="UP000193920">
    <property type="component" value="Unassembled WGS sequence"/>
</dbReference>
<feature type="region of interest" description="Disordered" evidence="2">
    <location>
        <begin position="1096"/>
        <end position="1126"/>
    </location>
</feature>
<feature type="region of interest" description="Disordered" evidence="2">
    <location>
        <begin position="1407"/>
        <end position="1430"/>
    </location>
</feature>
<feature type="compositionally biased region" description="Low complexity" evidence="2">
    <location>
        <begin position="1945"/>
        <end position="1965"/>
    </location>
</feature>
<protein>
    <submittedName>
        <fullName evidence="3">Uncharacterized protein</fullName>
    </submittedName>
</protein>
<evidence type="ECO:0000256" key="2">
    <source>
        <dbReference type="SAM" id="MobiDB-lite"/>
    </source>
</evidence>
<reference evidence="3 4" key="1">
    <citation type="submission" date="2016-08" db="EMBL/GenBank/DDBJ databases">
        <title>A Parts List for Fungal Cellulosomes Revealed by Comparative Genomics.</title>
        <authorList>
            <consortium name="DOE Joint Genome Institute"/>
            <person name="Haitjema C.H."/>
            <person name="Gilmore S.P."/>
            <person name="Henske J.K."/>
            <person name="Solomon K.V."/>
            <person name="De Groot R."/>
            <person name="Kuo A."/>
            <person name="Mondo S.J."/>
            <person name="Salamov A.A."/>
            <person name="Labutti K."/>
            <person name="Zhao Z."/>
            <person name="Chiniquy J."/>
            <person name="Barry K."/>
            <person name="Brewer H.M."/>
            <person name="Purvine S.O."/>
            <person name="Wright A.T."/>
            <person name="Boxma B."/>
            <person name="Van Alen T."/>
            <person name="Hackstein J.H."/>
            <person name="Baker S.E."/>
            <person name="Grigoriev I.V."/>
            <person name="O'Malley M.A."/>
        </authorList>
    </citation>
    <scope>NUCLEOTIDE SEQUENCE [LARGE SCALE GENOMIC DNA]</scope>
    <source>
        <strain evidence="3 4">G1</strain>
    </source>
</reference>
<name>A0A1Y2FKX7_9FUNG</name>
<feature type="region of interest" description="Disordered" evidence="2">
    <location>
        <begin position="2012"/>
        <end position="2042"/>
    </location>
</feature>
<feature type="compositionally biased region" description="Low complexity" evidence="2">
    <location>
        <begin position="1648"/>
        <end position="1667"/>
    </location>
</feature>
<feature type="region of interest" description="Disordered" evidence="2">
    <location>
        <begin position="1641"/>
        <end position="1667"/>
    </location>
</feature>
<feature type="compositionally biased region" description="Polar residues" evidence="2">
    <location>
        <begin position="514"/>
        <end position="523"/>
    </location>
</feature>
<feature type="non-terminal residue" evidence="3">
    <location>
        <position position="2042"/>
    </location>
</feature>
<evidence type="ECO:0000313" key="4">
    <source>
        <dbReference type="Proteomes" id="UP000193920"/>
    </source>
</evidence>
<dbReference type="EMBL" id="MCOG01000005">
    <property type="protein sequence ID" value="ORY84579.1"/>
    <property type="molecule type" value="Genomic_DNA"/>
</dbReference>
<feature type="compositionally biased region" description="Low complexity" evidence="2">
    <location>
        <begin position="1703"/>
        <end position="1714"/>
    </location>
</feature>
<keyword evidence="1" id="KW-0175">Coiled coil</keyword>
<organism evidence="3 4">
    <name type="scientific">Neocallimastix californiae</name>
    <dbReference type="NCBI Taxonomy" id="1754190"/>
    <lineage>
        <taxon>Eukaryota</taxon>
        <taxon>Fungi</taxon>
        <taxon>Fungi incertae sedis</taxon>
        <taxon>Chytridiomycota</taxon>
        <taxon>Chytridiomycota incertae sedis</taxon>
        <taxon>Neocallimastigomycetes</taxon>
        <taxon>Neocallimastigales</taxon>
        <taxon>Neocallimastigaceae</taxon>
        <taxon>Neocallimastix</taxon>
    </lineage>
</organism>
<gene>
    <name evidence="3" type="ORF">LY90DRAFT_663598</name>
</gene>
<feature type="compositionally biased region" description="Basic and acidic residues" evidence="2">
    <location>
        <begin position="1756"/>
        <end position="1767"/>
    </location>
</feature>
<feature type="region of interest" description="Disordered" evidence="2">
    <location>
        <begin position="514"/>
        <end position="548"/>
    </location>
</feature>
<sequence>MVVKNHSEFPGWINYQLIPSDFGCFNGRKLFHINNGILNSDYYRSNYGSAYVPDNIVCDAFNEQINSSYHDNIFKKNILSLYKPDTNLESIYLIAASGTHCNELSFYNINNDNNDIQCNQLMNHHKLKFKNRINQITNVISQNRKSVVGVKLDSKVLYIDFNILPDDKIQTKILSTYKNPQSLINSSYINEYDINEAVITENNGKIKLFNINRQSCNNLMDTTEYKFNDCTYMNHPKLLLYTNDKSINLLDTRISEGYNSSLVSNLNEDQNFIISKPHPKSIENVYSVTEDTIMLHDIRYSKQSLLSINHNSKDYLPYELEIVPFYHPTLFSDIIYLWNPYTGINAFNIIHPYFYDDNNEIQKSAPYMNIYNYSIESFYDKEYYTTKELLEKKTYVSVNSEDVVRYPSPLKGFATYSTEIKSNINEIHIFQLSDRGNIYYSSNLLKYKSNQSTDINNSSIELLHFNSLIKDKESNISKSISQTTLINDNSMDIINQNNLINSEVLDDESNQTVIGNNNFETQTSNNNNNNNNNSHNNNNSNNNKMDDKKVAGMNNLIENLNEIFLSKDIDSYTNISSLNNTNLMDVDNTNENYNNLQLNNSNPTLTSSLPTPSNVISISTPNSEIMNLYSEKTLNNSIISDNTNSDTIKINNPSFDSNKNDNNNINVTNLFDDNSIINSTNDILNENKTKLKRSYNEIDDDEVYNRDRVAYSSYDYSSLYQYITKDTMLPKDIESTHGFINYFNSDVIQNEIKGSIQLMTNNVMVKSLNEIHQRLSDNGNQYSKGKIIKELPNQNLNGNIDWTNKLFRKEFSRGIKRKFKEEEIIKLRPRFLPYRECQDDLFNFYKLRESLDTILPSKATYNTQEGPYDEKGEISNHDAVKNFIAYSIWSAARVCNLNYKPTITHESIYHMINDYIQEMNIHNQEDLLENEKDREEDTDRTYKKNAMVTEDISEEFKNIIEAFDEYKESFTQYRIAKLKVKEKEQELGIDLGSGSFSEETLDKIFMNKYKPKNLLKPKSIIKEKAKLQKKWQKILKTEIKIIKEYDQEVLTFVKNKLYVSKLSPYVIPISQQTKILLNHYENEDLVTRKNVEREKKRESINKYKHKSKRSKIEQEGNNPPNENDDNESIAMEMLEYDQNNPWAYLDDIDLNHLSDYNSDREDDEQDDFLSYIQSIEDLEKEEEEERKEKIEIENENENENKLFEIFKTKENNENSIKIHNDGNNNNNNVNNKINNNINNNINNKENEDESDEDFPFKSKSSFFISSVQNSSQDNKIDENKNNCEKKNSILINNINKVDKMEITLENKDEAENLPIKEKLVEKEKEIVNKNENTNSNANVNVNVNTNINENKYENKNINDTLTKTNENDSVNDTITKTNENESINDTVIKTSENENISDTITKNNENENINDTITKNNENENKYEGKNKNDTVIKNNENESINDTITKNNENENINDTIIKINEDGNEYEDENINNTITNNNENENINDTITKINENENKHEGENINDIITKNNENENINDTITKINENENKYENENINDTINKNNEDENINKTIIKNIENNKTDIIMENKEKVETLNINEKLTEKEKVNIIENTNENENENINNILIQNSENENKNDNISINKFSNEIGKFIEVLNSNAQNNKKEIDNNPNDIDNNDNNISNNNNNSNNIEDIIIQYDDKDHLTPSINEHDLNKEEIIDQNIIKQKDNNNNNNELENKKVKEKEKSEIENNNNYDNINGISSNSDNVENNTVNNGIEKKNEDDSTKDKKSLSVTHFNHISNIFNTEKYYQLLMQHPSLSNIHINTHYLSYLFDISLLGMNFFDINKKSKIHSKHHRSSSSSSYTELNEIFNNNSNIKLHSHTNSSFDIHHLFNSNSSYETSNSNNNNNNSNHNNSGSGSGSGSSSSNNNNNNNNNILFTSSKLFSEPSSSMNNFNFNDKNLSINGNLENLNNNNNNNNNNSNNNNTFASTSKLHDQPLNPTSVTESSIISSTSNYKGLNELLNNFIRNDLSNKNGESSNSSFSTTATNSSNIEDHQGPKKKK</sequence>
<feature type="coiled-coil region" evidence="1">
    <location>
        <begin position="1479"/>
        <end position="1535"/>
    </location>
</feature>
<feature type="compositionally biased region" description="Low complexity" evidence="2">
    <location>
        <begin position="1407"/>
        <end position="1416"/>
    </location>
</feature>
<feature type="compositionally biased region" description="Basic and acidic residues" evidence="2">
    <location>
        <begin position="2032"/>
        <end position="2042"/>
    </location>
</feature>
<accession>A0A1Y2FKX7</accession>
<feature type="compositionally biased region" description="Low complexity" evidence="2">
    <location>
        <begin position="1221"/>
        <end position="1243"/>
    </location>
</feature>
<proteinExistence type="predicted"/>
<feature type="compositionally biased region" description="Low complexity" evidence="2">
    <location>
        <begin position="1729"/>
        <end position="1754"/>
    </location>
</feature>
<feature type="compositionally biased region" description="Basic and acidic residues" evidence="2">
    <location>
        <begin position="1417"/>
        <end position="1430"/>
    </location>
</feature>
<evidence type="ECO:0000256" key="1">
    <source>
        <dbReference type="SAM" id="Coils"/>
    </source>
</evidence>
<feature type="coiled-coil region" evidence="1">
    <location>
        <begin position="1595"/>
        <end position="1627"/>
    </location>
</feature>
<feature type="region of interest" description="Disordered" evidence="2">
    <location>
        <begin position="1877"/>
        <end position="1914"/>
    </location>
</feature>
<feature type="region of interest" description="Disordered" evidence="2">
    <location>
        <begin position="1219"/>
        <end position="1255"/>
    </location>
</feature>
<keyword evidence="4" id="KW-1185">Reference proteome</keyword>
<comment type="caution">
    <text evidence="3">The sequence shown here is derived from an EMBL/GenBank/DDBJ whole genome shotgun (WGS) entry which is preliminary data.</text>
</comment>
<feature type="compositionally biased region" description="Basic and acidic residues" evidence="2">
    <location>
        <begin position="1715"/>
        <end position="1728"/>
    </location>
</feature>
<feature type="compositionally biased region" description="Low complexity" evidence="2">
    <location>
        <begin position="524"/>
        <end position="543"/>
    </location>
</feature>
<dbReference type="OrthoDB" id="2382881at2759"/>